<dbReference type="SUPFAM" id="SSF52151">
    <property type="entry name" value="FabD/lysophospholipase-like"/>
    <property type="match status" value="1"/>
</dbReference>
<evidence type="ECO:0000313" key="4">
    <source>
        <dbReference type="Ensembl" id="ENSSPAP00000031349.1"/>
    </source>
</evidence>
<dbReference type="PANTHER" id="PTHR12406:SF46">
    <property type="entry name" value="PATATIN-LIKE PHOSPHOLIPASE DOMAIN-CONTAINING PROTEIN 2"/>
    <property type="match status" value="1"/>
</dbReference>
<dbReference type="GO" id="GO:0019433">
    <property type="term" value="P:triglyceride catabolic process"/>
    <property type="evidence" value="ECO:0007669"/>
    <property type="project" value="TreeGrafter"/>
</dbReference>
<dbReference type="InterPro" id="IPR002641">
    <property type="entry name" value="PNPLA_dom"/>
</dbReference>
<dbReference type="GO" id="GO:0016020">
    <property type="term" value="C:membrane"/>
    <property type="evidence" value="ECO:0007669"/>
    <property type="project" value="TreeGrafter"/>
</dbReference>
<dbReference type="AlphaFoldDB" id="A0A3B5BIY1"/>
<dbReference type="STRING" id="144197.ENSSPAP00000031349"/>
<dbReference type="GO" id="GO:0055088">
    <property type="term" value="P:lipid homeostasis"/>
    <property type="evidence" value="ECO:0007669"/>
    <property type="project" value="TreeGrafter"/>
</dbReference>
<feature type="active site" description="Proton acceptor" evidence="2">
    <location>
        <position position="143"/>
    </location>
</feature>
<reference evidence="4" key="1">
    <citation type="submission" date="2023-09" db="UniProtKB">
        <authorList>
            <consortium name="Ensembl"/>
        </authorList>
    </citation>
    <scope>IDENTIFICATION</scope>
</reference>
<evidence type="ECO:0000259" key="3">
    <source>
        <dbReference type="PROSITE" id="PS51635"/>
    </source>
</evidence>
<feature type="domain" description="PNPLA" evidence="3">
    <location>
        <begin position="17"/>
        <end position="156"/>
    </location>
</feature>
<protein>
    <recommendedName>
        <fullName evidence="3">PNPLA domain-containing protein</fullName>
    </recommendedName>
</protein>
<dbReference type="Ensembl" id="ENSSPAT00000031851.1">
    <property type="protein sequence ID" value="ENSSPAP00000031349.1"/>
    <property type="gene ID" value="ENSSPAG00000023495.1"/>
</dbReference>
<accession>A0A3B5BIY1</accession>
<dbReference type="PANTHER" id="PTHR12406">
    <property type="entry name" value="CALCIUM-INDEPENDENT PHOSPHOLIPASE A2 IPLA2 -RELATED"/>
    <property type="match status" value="1"/>
</dbReference>
<organism evidence="4">
    <name type="scientific">Stegastes partitus</name>
    <name type="common">bicolor damselfish</name>
    <dbReference type="NCBI Taxonomy" id="144197"/>
    <lineage>
        <taxon>Eukaryota</taxon>
        <taxon>Metazoa</taxon>
        <taxon>Chordata</taxon>
        <taxon>Craniata</taxon>
        <taxon>Vertebrata</taxon>
        <taxon>Euteleostomi</taxon>
        <taxon>Actinopterygii</taxon>
        <taxon>Neopterygii</taxon>
        <taxon>Teleostei</taxon>
        <taxon>Neoteleostei</taxon>
        <taxon>Acanthomorphata</taxon>
        <taxon>Ovalentaria</taxon>
        <taxon>Pomacentridae</taxon>
        <taxon>Stegastes</taxon>
    </lineage>
</organism>
<dbReference type="GO" id="GO:0005737">
    <property type="term" value="C:cytoplasm"/>
    <property type="evidence" value="ECO:0007669"/>
    <property type="project" value="TreeGrafter"/>
</dbReference>
<keyword evidence="1 2" id="KW-0443">Lipid metabolism</keyword>
<dbReference type="GO" id="GO:0004806">
    <property type="term" value="F:triacylglycerol lipase activity"/>
    <property type="evidence" value="ECO:0007669"/>
    <property type="project" value="TreeGrafter"/>
</dbReference>
<proteinExistence type="predicted"/>
<dbReference type="PROSITE" id="PS51635">
    <property type="entry name" value="PNPLA"/>
    <property type="match status" value="1"/>
</dbReference>
<feature type="short sequence motif" description="DGA/G" evidence="2">
    <location>
        <begin position="143"/>
        <end position="145"/>
    </location>
</feature>
<name>A0A3B5BIY1_9TELE</name>
<dbReference type="InterPro" id="IPR016035">
    <property type="entry name" value="Acyl_Trfase/lysoPLipase"/>
</dbReference>
<keyword evidence="2" id="KW-0442">Lipid degradation</keyword>
<dbReference type="GeneTree" id="ENSGT00940000165158"/>
<comment type="caution">
    <text evidence="2">Lacks conserved residue(s) required for the propagation of feature annotation.</text>
</comment>
<dbReference type="GO" id="GO:0005811">
    <property type="term" value="C:lipid droplet"/>
    <property type="evidence" value="ECO:0007669"/>
    <property type="project" value="TreeGrafter"/>
</dbReference>
<feature type="short sequence motif" description="GXSXG" evidence="2">
    <location>
        <begin position="52"/>
        <end position="56"/>
    </location>
</feature>
<dbReference type="InterPro" id="IPR033562">
    <property type="entry name" value="PLPL"/>
</dbReference>
<sequence length="231" mass="24839">MAPGVSSCHYREVPRSISFSGSGFLATYQLGVIQCFLNHAPWILRTAPSVLGASAGSLVAAAPVLCSKFKSVGWNYFLKHLPDDAHQLASGRLAVATTRLTDGKHTVMTEFHSREDVALLCSCYVPGYCGFLPPSFKGVRYLDGGFTGMQPISSSSTLTVCPFSGETDICPADTPCMWEMVTSGAVLNGNLANSLRIVNALYPMTMEVRLLLLNCPLLTFSGYYGMRVFGG</sequence>
<evidence type="ECO:0000256" key="1">
    <source>
        <dbReference type="ARBA" id="ARBA00023098"/>
    </source>
</evidence>
<evidence type="ECO:0000256" key="2">
    <source>
        <dbReference type="PROSITE-ProRule" id="PRU01161"/>
    </source>
</evidence>
<dbReference type="Gene3D" id="3.40.1090.10">
    <property type="entry name" value="Cytosolic phospholipase A2 catalytic domain"/>
    <property type="match status" value="1"/>
</dbReference>
<keyword evidence="2" id="KW-0378">Hydrolase</keyword>
<feature type="active site" description="Nucleophile" evidence="2">
    <location>
        <position position="54"/>
    </location>
</feature>